<dbReference type="Pfam" id="PF13439">
    <property type="entry name" value="Glyco_transf_4"/>
    <property type="match status" value="1"/>
</dbReference>
<gene>
    <name evidence="4" type="ORF">NG900_24125</name>
</gene>
<evidence type="ECO:0000259" key="2">
    <source>
        <dbReference type="Pfam" id="PF00534"/>
    </source>
</evidence>
<dbReference type="EMBL" id="JAMXHT010000010">
    <property type="protein sequence ID" value="MCO5401301.1"/>
    <property type="molecule type" value="Genomic_DNA"/>
</dbReference>
<keyword evidence="1" id="KW-0808">Transferase</keyword>
<dbReference type="InterPro" id="IPR028098">
    <property type="entry name" value="Glyco_trans_4-like_N"/>
</dbReference>
<dbReference type="Proteomes" id="UP001162811">
    <property type="component" value="Unassembled WGS sequence"/>
</dbReference>
<proteinExistence type="predicted"/>
<name>A0ABT1AS87_9RALS</name>
<dbReference type="PANTHER" id="PTHR46401">
    <property type="entry name" value="GLYCOSYLTRANSFERASE WBBK-RELATED"/>
    <property type="match status" value="1"/>
</dbReference>
<sequence>MNVGISCNALGYSGGSERYAMDLVRGLHERAIRPVFFAKMVDKALPEYSQVKAVALPTRKLGKLNDHVFGWLVRHLAKREHIDLMIGCNRTGASDIAICGGTHIGYLKSFPKDAAFWDRQQIELERRDYVRSHVIVAHSKLMAQEVLDYYDIPAAKVKTVYPPVSEAKFSPVDEVERQRLRDELGFAKGRVTFVFPSSSHKRKGYPLLEAFFSKTDLPVQLAVIGRPVSSSSPNIRYLGYRKDIENVYRAADYTILASHYEPFGLIGVESVLCGTPAVLASNIACTEVISDEGAPTFDVNDPATLARTIEAAVARAQAGQARLANPREHLRYDPGIAAHIDALLALAPGAEAARWVA</sequence>
<comment type="caution">
    <text evidence="4">The sequence shown here is derived from an EMBL/GenBank/DDBJ whole genome shotgun (WGS) entry which is preliminary data.</text>
</comment>
<accession>A0ABT1AS87</accession>
<reference evidence="4" key="2">
    <citation type="journal article" date="2023" name="Front. Microbiol.">
        <title>Ralstonia chuxiongensis sp. nov., Ralstonia mojiangensis sp. nov., and Ralstonia soli sp. nov., isolated from tobacco fields, are three novel species in the family Burkholderiaceae.</title>
        <authorList>
            <person name="Lu C.H."/>
            <person name="Zhang Y.Y."/>
            <person name="Jiang N."/>
            <person name="Chen W."/>
            <person name="Shao X."/>
            <person name="Zhao Z.M."/>
            <person name="Lu W.L."/>
            <person name="Hu X."/>
            <person name="Xi Y.X."/>
            <person name="Zou S.Y."/>
            <person name="Wei Q.J."/>
            <person name="Lin Z.L."/>
            <person name="Gong L."/>
            <person name="Gai X.T."/>
            <person name="Zhang L.Q."/>
            <person name="Li J.Y."/>
            <person name="Jin Y."/>
            <person name="Xia Z.Y."/>
        </authorList>
    </citation>
    <scope>NUCLEOTIDE SEQUENCE</scope>
    <source>
        <strain evidence="4">21MJYT02-11</strain>
    </source>
</reference>
<dbReference type="Gene3D" id="3.40.50.2000">
    <property type="entry name" value="Glycogen Phosphorylase B"/>
    <property type="match status" value="2"/>
</dbReference>
<dbReference type="InterPro" id="IPR001296">
    <property type="entry name" value="Glyco_trans_1"/>
</dbReference>
<feature type="domain" description="Glycosyltransferase subfamily 4-like N-terminal" evidence="3">
    <location>
        <begin position="14"/>
        <end position="165"/>
    </location>
</feature>
<dbReference type="CDD" id="cd03801">
    <property type="entry name" value="GT4_PimA-like"/>
    <property type="match status" value="1"/>
</dbReference>
<evidence type="ECO:0000313" key="5">
    <source>
        <dbReference type="Proteomes" id="UP001162811"/>
    </source>
</evidence>
<dbReference type="PANTHER" id="PTHR46401:SF2">
    <property type="entry name" value="GLYCOSYLTRANSFERASE WBBK-RELATED"/>
    <property type="match status" value="1"/>
</dbReference>
<feature type="domain" description="Glycosyl transferase family 1" evidence="2">
    <location>
        <begin position="177"/>
        <end position="313"/>
    </location>
</feature>
<dbReference type="Pfam" id="PF00534">
    <property type="entry name" value="Glycos_transf_1"/>
    <property type="match status" value="1"/>
</dbReference>
<reference evidence="4" key="1">
    <citation type="submission" date="2022-06" db="EMBL/GenBank/DDBJ databases">
        <authorList>
            <person name="Lu C.-H."/>
        </authorList>
    </citation>
    <scope>NUCLEOTIDE SEQUENCE</scope>
    <source>
        <strain evidence="4">21MJYT02-11</strain>
    </source>
</reference>
<evidence type="ECO:0000313" key="4">
    <source>
        <dbReference type="EMBL" id="MCO5401301.1"/>
    </source>
</evidence>
<organism evidence="4 5">
    <name type="scientific">Ralstonia soli</name>
    <dbReference type="NCBI Taxonomy" id="2953896"/>
    <lineage>
        <taxon>Bacteria</taxon>
        <taxon>Pseudomonadati</taxon>
        <taxon>Pseudomonadota</taxon>
        <taxon>Betaproteobacteria</taxon>
        <taxon>Burkholderiales</taxon>
        <taxon>Burkholderiaceae</taxon>
        <taxon>Ralstonia</taxon>
    </lineage>
</organism>
<dbReference type="SUPFAM" id="SSF53756">
    <property type="entry name" value="UDP-Glycosyltransferase/glycogen phosphorylase"/>
    <property type="match status" value="1"/>
</dbReference>
<keyword evidence="5" id="KW-1185">Reference proteome</keyword>
<dbReference type="RefSeq" id="WP_252684526.1">
    <property type="nucleotide sequence ID" value="NZ_JAMXHT010000010.1"/>
</dbReference>
<evidence type="ECO:0000259" key="3">
    <source>
        <dbReference type="Pfam" id="PF13439"/>
    </source>
</evidence>
<protein>
    <submittedName>
        <fullName evidence="4">Glycosyltransferase family 4 protein</fullName>
    </submittedName>
</protein>
<evidence type="ECO:0000256" key="1">
    <source>
        <dbReference type="ARBA" id="ARBA00022679"/>
    </source>
</evidence>